<name>A0A6N6VZ12_9BACT</name>
<dbReference type="GO" id="GO:0007155">
    <property type="term" value="P:cell adhesion"/>
    <property type="evidence" value="ECO:0007669"/>
    <property type="project" value="InterPro"/>
</dbReference>
<dbReference type="AlphaFoldDB" id="A0A6N6VZ12"/>
<reference evidence="9 10" key="1">
    <citation type="submission" date="2019-10" db="EMBL/GenBank/DDBJ databases">
        <title>New species of Slilvanegrellaceae.</title>
        <authorList>
            <person name="Pitt A."/>
            <person name="Hahn M.W."/>
        </authorList>
    </citation>
    <scope>NUCLEOTIDE SEQUENCE [LARGE SCALE GENOMIC DNA]</scope>
    <source>
        <strain evidence="9 10">SP-Ram-0.45-NSY-1</strain>
    </source>
</reference>
<evidence type="ECO:0000256" key="5">
    <source>
        <dbReference type="ARBA" id="ARBA00022729"/>
    </source>
</evidence>
<dbReference type="PANTHER" id="PTHR42953:SF1">
    <property type="entry name" value="METAL-BINDING PROTEIN HI_0362-RELATED"/>
    <property type="match status" value="1"/>
</dbReference>
<feature type="signal peptide" evidence="8">
    <location>
        <begin position="1"/>
        <end position="24"/>
    </location>
</feature>
<dbReference type="InterPro" id="IPR006127">
    <property type="entry name" value="ZnuA-like"/>
</dbReference>
<keyword evidence="10" id="KW-1185">Reference proteome</keyword>
<dbReference type="GO" id="GO:0030313">
    <property type="term" value="C:cell envelope"/>
    <property type="evidence" value="ECO:0007669"/>
    <property type="project" value="UniProtKB-SubCell"/>
</dbReference>
<dbReference type="InterPro" id="IPR050492">
    <property type="entry name" value="Bact_metal-bind_prot9"/>
</dbReference>
<dbReference type="EMBL" id="WFLM01000001">
    <property type="protein sequence ID" value="KAB8040462.1"/>
    <property type="molecule type" value="Genomic_DNA"/>
</dbReference>
<comment type="caution">
    <text evidence="9">The sequence shown here is derived from an EMBL/GenBank/DDBJ whole genome shotgun (WGS) entry which is preliminary data.</text>
</comment>
<feature type="chain" id="PRO_5027021487" description="Zinc ABC transporter solute-binding protein" evidence="8">
    <location>
        <begin position="25"/>
        <end position="318"/>
    </location>
</feature>
<keyword evidence="4" id="KW-0479">Metal-binding</keyword>
<organism evidence="9 10">
    <name type="scientific">Silvanigrella paludirubra</name>
    <dbReference type="NCBI Taxonomy" id="2499159"/>
    <lineage>
        <taxon>Bacteria</taxon>
        <taxon>Pseudomonadati</taxon>
        <taxon>Bdellovibrionota</taxon>
        <taxon>Oligoflexia</taxon>
        <taxon>Silvanigrellales</taxon>
        <taxon>Silvanigrellaceae</taxon>
        <taxon>Silvanigrella</taxon>
    </lineage>
</organism>
<dbReference type="Pfam" id="PF01297">
    <property type="entry name" value="ZnuA"/>
    <property type="match status" value="1"/>
</dbReference>
<evidence type="ECO:0000256" key="3">
    <source>
        <dbReference type="ARBA" id="ARBA00022448"/>
    </source>
</evidence>
<dbReference type="GO" id="GO:0030001">
    <property type="term" value="P:metal ion transport"/>
    <property type="evidence" value="ECO:0007669"/>
    <property type="project" value="InterPro"/>
</dbReference>
<evidence type="ECO:0000256" key="8">
    <source>
        <dbReference type="SAM" id="SignalP"/>
    </source>
</evidence>
<evidence type="ECO:0000256" key="2">
    <source>
        <dbReference type="ARBA" id="ARBA00011028"/>
    </source>
</evidence>
<dbReference type="GO" id="GO:0046872">
    <property type="term" value="F:metal ion binding"/>
    <property type="evidence" value="ECO:0007669"/>
    <property type="project" value="UniProtKB-KW"/>
</dbReference>
<dbReference type="PRINTS" id="PR00690">
    <property type="entry name" value="ADHESNFAMILY"/>
</dbReference>
<dbReference type="PANTHER" id="PTHR42953">
    <property type="entry name" value="HIGH-AFFINITY ZINC UPTAKE SYSTEM PROTEIN ZNUA-RELATED"/>
    <property type="match status" value="1"/>
</dbReference>
<evidence type="ECO:0000256" key="1">
    <source>
        <dbReference type="ARBA" id="ARBA00004196"/>
    </source>
</evidence>
<dbReference type="InterPro" id="IPR006129">
    <property type="entry name" value="AdhesinB"/>
</dbReference>
<protein>
    <recommendedName>
        <fullName evidence="11">Zinc ABC transporter solute-binding protein</fullName>
    </recommendedName>
</protein>
<dbReference type="SUPFAM" id="SSF53807">
    <property type="entry name" value="Helical backbone' metal receptor"/>
    <property type="match status" value="1"/>
</dbReference>
<accession>A0A6N6VZ12</accession>
<dbReference type="OrthoDB" id="9793396at2"/>
<proteinExistence type="inferred from homology"/>
<evidence type="ECO:0000256" key="6">
    <source>
        <dbReference type="RuleBase" id="RU003512"/>
    </source>
</evidence>
<dbReference type="Proteomes" id="UP000437748">
    <property type="component" value="Unassembled WGS sequence"/>
</dbReference>
<comment type="subcellular location">
    <subcellularLocation>
        <location evidence="1">Cell envelope</location>
    </subcellularLocation>
</comment>
<evidence type="ECO:0000256" key="7">
    <source>
        <dbReference type="SAM" id="MobiDB-lite"/>
    </source>
</evidence>
<keyword evidence="5 8" id="KW-0732">Signal</keyword>
<dbReference type="PRINTS" id="PR00691">
    <property type="entry name" value="ADHESINB"/>
</dbReference>
<dbReference type="RefSeq" id="WP_153417977.1">
    <property type="nucleotide sequence ID" value="NZ_WFLM01000001.1"/>
</dbReference>
<feature type="region of interest" description="Disordered" evidence="7">
    <location>
        <begin position="121"/>
        <end position="140"/>
    </location>
</feature>
<keyword evidence="3 6" id="KW-0813">Transport</keyword>
<evidence type="ECO:0000256" key="4">
    <source>
        <dbReference type="ARBA" id="ARBA00022723"/>
    </source>
</evidence>
<dbReference type="Gene3D" id="3.40.50.1980">
    <property type="entry name" value="Nitrogenase molybdenum iron protein domain"/>
    <property type="match status" value="2"/>
</dbReference>
<gene>
    <name evidence="9" type="ORF">GCL60_00675</name>
</gene>
<evidence type="ECO:0000313" key="10">
    <source>
        <dbReference type="Proteomes" id="UP000437748"/>
    </source>
</evidence>
<sequence length="318" mass="35931">MNKFLLSSVFFISFSFMFHNVSLANEKMSQIKIETTIPYLTDLVKQASCYSKSFQIENIISVGSDPHTFHMTPSNRIAIAKADVIISIGSGLEPWISKIQKNKNQTWFTVTENMSLTKLDGGHTHSHDHDHNHDHETKEHNHLEYDPHIWQSPKLTKEALLKISNLLIKLKPDEERYITTCTQNYIHKMEMEIKELKKQIEAIPVEKRVIATNHDALGYFANEFGFKIKSIVGLSDEASPTPAQLKDIIMQIKKENITALFLESTGNMRNIKTVSKETGVKIGGTLYSDSLGTKGSGAETAPEMWKTNVSTILNALKK</sequence>
<evidence type="ECO:0008006" key="11">
    <source>
        <dbReference type="Google" id="ProtNLM"/>
    </source>
</evidence>
<dbReference type="InterPro" id="IPR006128">
    <property type="entry name" value="Lipoprotein_PsaA-like"/>
</dbReference>
<comment type="similarity">
    <text evidence="2 6">Belongs to the bacterial solute-binding protein 9 family.</text>
</comment>
<evidence type="ECO:0000313" key="9">
    <source>
        <dbReference type="EMBL" id="KAB8040462.1"/>
    </source>
</evidence>